<keyword evidence="4" id="KW-1185">Reference proteome</keyword>
<feature type="transmembrane region" description="Helical" evidence="1">
    <location>
        <begin position="626"/>
        <end position="648"/>
    </location>
</feature>
<dbReference type="OrthoDB" id="5984008at2759"/>
<keyword evidence="1" id="KW-0812">Transmembrane</keyword>
<reference evidence="3 4" key="1">
    <citation type="submission" date="2015-12" db="EMBL/GenBank/DDBJ databases">
        <title>The genome of Folsomia candida.</title>
        <authorList>
            <person name="Faddeeva A."/>
            <person name="Derks M.F."/>
            <person name="Anvar Y."/>
            <person name="Smit S."/>
            <person name="Van Straalen N."/>
            <person name="Roelofs D."/>
        </authorList>
    </citation>
    <scope>NUCLEOTIDE SEQUENCE [LARGE SCALE GENOMIC DNA]</scope>
    <source>
        <strain evidence="3 4">VU population</strain>
        <tissue evidence="3">Whole body</tissue>
    </source>
</reference>
<feature type="transmembrane region" description="Helical" evidence="1">
    <location>
        <begin position="595"/>
        <end position="614"/>
    </location>
</feature>
<feature type="chain" id="PRO_5013393541" evidence="2">
    <location>
        <begin position="35"/>
        <end position="658"/>
    </location>
</feature>
<feature type="signal peptide" evidence="2">
    <location>
        <begin position="1"/>
        <end position="34"/>
    </location>
</feature>
<keyword evidence="1" id="KW-1133">Transmembrane helix</keyword>
<keyword evidence="1" id="KW-0472">Membrane</keyword>
<dbReference type="AlphaFoldDB" id="A0A226DMW9"/>
<accession>A0A226DMW9</accession>
<evidence type="ECO:0000313" key="4">
    <source>
        <dbReference type="Proteomes" id="UP000198287"/>
    </source>
</evidence>
<evidence type="ECO:0000256" key="2">
    <source>
        <dbReference type="SAM" id="SignalP"/>
    </source>
</evidence>
<name>A0A226DMW9_FOLCA</name>
<dbReference type="Gene3D" id="3.40.190.10">
    <property type="entry name" value="Periplasmic binding protein-like II"/>
    <property type="match status" value="1"/>
</dbReference>
<evidence type="ECO:0000313" key="3">
    <source>
        <dbReference type="EMBL" id="OXA46007.1"/>
    </source>
</evidence>
<evidence type="ECO:0000256" key="1">
    <source>
        <dbReference type="SAM" id="Phobius"/>
    </source>
</evidence>
<keyword evidence="2" id="KW-0732">Signal</keyword>
<organism evidence="3 4">
    <name type="scientific">Folsomia candida</name>
    <name type="common">Springtail</name>
    <dbReference type="NCBI Taxonomy" id="158441"/>
    <lineage>
        <taxon>Eukaryota</taxon>
        <taxon>Metazoa</taxon>
        <taxon>Ecdysozoa</taxon>
        <taxon>Arthropoda</taxon>
        <taxon>Hexapoda</taxon>
        <taxon>Collembola</taxon>
        <taxon>Entomobryomorpha</taxon>
        <taxon>Isotomoidea</taxon>
        <taxon>Isotomidae</taxon>
        <taxon>Proisotominae</taxon>
        <taxon>Folsomia</taxon>
    </lineage>
</organism>
<proteinExistence type="predicted"/>
<protein>
    <submittedName>
        <fullName evidence="3">Uncharacterized protein</fullName>
    </submittedName>
</protein>
<dbReference type="Proteomes" id="UP000198287">
    <property type="component" value="Unassembled WGS sequence"/>
</dbReference>
<dbReference type="EMBL" id="LNIX01000016">
    <property type="protein sequence ID" value="OXA46007.1"/>
    <property type="molecule type" value="Genomic_DNA"/>
</dbReference>
<sequence>MARSYRSVRIPFFFTMLKISGVLIVSIMAVQVAGGHPAGYGAPCNSTMFRCPLDYTSCLQGVCQCPPNTAPVMLQWKTYCGDIVQIKRISTIEDHPWVISNASCLSSKKEAVAKSSCRHSPCYSGILVDLLRSADEDGKFLDNCTITKVSSVGRFKSGTWTNNSIMDHLAGNKTDLGLAIFNQPTLSAEVKAAVHFESVVVGDYRYNISLGIAFPKSFDKKRADELDSSVQFADNAPWKLSAGLISYGSSSKDLGTAIPKAILFLKFPTNIDSKWTAALTCCDKILVIISLLNLQIGPTNGLAVPPHLAQYTKTGLELHSRFGANGLLKGQKIGSDVVQIVNGYGNFAVQLVNHLPGGSTIAQPENIASKLSNEIASPEILSNFQNYVGMGILVINAAYQKYQMDKLVGTMEDIASTLRTLKQDTTRIESIIKKIKASSAEVSGKLGSFSISTSRGEIDFLLKFLEGTLPLVKDAKDRIAYLLHTLERDILLSTQLKDQFRDNFVNQGLAAIASFLTAWTKPILAPFEIPNGIVASYFSIRYKLKEWEVSGHIAKLNSLIDTLLEYESNLSEMETHMESVMLQLGYARQVKSDEFRNNMVAFALVGVLVIIIFADKSHSRSNFTAIILILIVVLIGIKLVQPSVLIYLRGKIYDIIFI</sequence>
<comment type="caution">
    <text evidence="3">The sequence shown here is derived from an EMBL/GenBank/DDBJ whole genome shotgun (WGS) entry which is preliminary data.</text>
</comment>
<gene>
    <name evidence="3" type="ORF">Fcan01_19167</name>
</gene>